<dbReference type="KEGG" id="mgg:MPLG2_3621"/>
<organism evidence="1 2">
    <name type="scientific">Micropruina glycogenica</name>
    <dbReference type="NCBI Taxonomy" id="75385"/>
    <lineage>
        <taxon>Bacteria</taxon>
        <taxon>Bacillati</taxon>
        <taxon>Actinomycetota</taxon>
        <taxon>Actinomycetes</taxon>
        <taxon>Propionibacteriales</taxon>
        <taxon>Nocardioidaceae</taxon>
        <taxon>Micropruina</taxon>
    </lineage>
</organism>
<dbReference type="CDD" id="cd02440">
    <property type="entry name" value="AdoMet_MTases"/>
    <property type="match status" value="1"/>
</dbReference>
<evidence type="ECO:0000313" key="1">
    <source>
        <dbReference type="EMBL" id="SPD88651.1"/>
    </source>
</evidence>
<dbReference type="EMBL" id="LT985188">
    <property type="protein sequence ID" value="SPD88651.1"/>
    <property type="molecule type" value="Genomic_DNA"/>
</dbReference>
<proteinExistence type="predicted"/>
<evidence type="ECO:0008006" key="3">
    <source>
        <dbReference type="Google" id="ProtNLM"/>
    </source>
</evidence>
<sequence length="234" mass="25049">MSAEVTRGFDAGATRYDLLVGLNPGYHQHLRRAAQALAELVPNARTLVDLGCGSGASTKALLGAFGDVVTIAGIDASGGMLDQARAKQWPAGVTFTQGRAGELASLLDEPVDGVLASYLFRNVPEGERDQVLADAFEALRPRGALVVLEYSVAGDARAARIWRAVCETVILPLATVTGGNHGLYRYLERSVLEFDSVPRFVRRLHATGFTEVESRTVPGWQQGILHVIRAGRPA</sequence>
<evidence type="ECO:0000313" key="2">
    <source>
        <dbReference type="Proteomes" id="UP000238164"/>
    </source>
</evidence>
<dbReference type="OrthoDB" id="9797252at2"/>
<dbReference type="SUPFAM" id="SSF53335">
    <property type="entry name" value="S-adenosyl-L-methionine-dependent methyltransferases"/>
    <property type="match status" value="1"/>
</dbReference>
<dbReference type="InterPro" id="IPR029063">
    <property type="entry name" value="SAM-dependent_MTases_sf"/>
</dbReference>
<dbReference type="Pfam" id="PF01209">
    <property type="entry name" value="Ubie_methyltran"/>
    <property type="match status" value="1"/>
</dbReference>
<dbReference type="RefSeq" id="WP_105187108.1">
    <property type="nucleotide sequence ID" value="NZ_BAAAGO010000009.1"/>
</dbReference>
<dbReference type="Gene3D" id="3.40.50.150">
    <property type="entry name" value="Vaccinia Virus protein VP39"/>
    <property type="match status" value="1"/>
</dbReference>
<keyword evidence="2" id="KW-1185">Reference proteome</keyword>
<gene>
    <name evidence="1" type="ORF">MPLG2_3621</name>
</gene>
<reference evidence="1 2" key="1">
    <citation type="submission" date="2018-02" db="EMBL/GenBank/DDBJ databases">
        <authorList>
            <person name="Cohen D.B."/>
            <person name="Kent A.D."/>
        </authorList>
    </citation>
    <scope>NUCLEOTIDE SEQUENCE [LARGE SCALE GENOMIC DNA]</scope>
    <source>
        <strain evidence="1">1</strain>
    </source>
</reference>
<dbReference type="Proteomes" id="UP000238164">
    <property type="component" value="Chromosome 1"/>
</dbReference>
<accession>A0A2N9JM37</accession>
<dbReference type="PANTHER" id="PTHR43861:SF1">
    <property type="entry name" value="TRANS-ACONITATE 2-METHYLTRANSFERASE"/>
    <property type="match status" value="1"/>
</dbReference>
<dbReference type="PANTHER" id="PTHR43861">
    <property type="entry name" value="TRANS-ACONITATE 2-METHYLTRANSFERASE-RELATED"/>
    <property type="match status" value="1"/>
</dbReference>
<protein>
    <recommendedName>
        <fullName evidence="3">Demethylmenaquinone methyltransferase</fullName>
    </recommendedName>
</protein>
<dbReference type="AlphaFoldDB" id="A0A2N9JM37"/>
<name>A0A2N9JM37_9ACTN</name>